<name>A0A1B7LVN4_9MICC</name>
<dbReference type="EMBL" id="LXEY01000102">
    <property type="protein sequence ID" value="OAV53975.1"/>
    <property type="molecule type" value="Genomic_DNA"/>
</dbReference>
<keyword evidence="2" id="KW-1185">Reference proteome</keyword>
<gene>
    <name evidence="1" type="ORF">A6F49_00510</name>
</gene>
<accession>A0A1B7LVN4</accession>
<evidence type="ECO:0000313" key="2">
    <source>
        <dbReference type="Proteomes" id="UP000078292"/>
    </source>
</evidence>
<reference evidence="1 2" key="1">
    <citation type="submission" date="2016-04" db="EMBL/GenBank/DDBJ databases">
        <title>First whole genome shotgun sequence of the bacterium Enteractinococcus sp. strain UASWS1574.</title>
        <authorList>
            <person name="Crovadore J."/>
            <person name="Chablais R."/>
            <person name="Lefort F."/>
        </authorList>
    </citation>
    <scope>NUCLEOTIDE SEQUENCE [LARGE SCALE GENOMIC DNA]</scope>
    <source>
        <strain evidence="1 2">UASWS1574</strain>
    </source>
</reference>
<proteinExistence type="predicted"/>
<dbReference type="STRING" id="1837282.A6F49_00510"/>
<comment type="caution">
    <text evidence="1">The sequence shown here is derived from an EMBL/GenBank/DDBJ whole genome shotgun (WGS) entry which is preliminary data.</text>
</comment>
<dbReference type="AlphaFoldDB" id="A0A1B7LVN4"/>
<protein>
    <submittedName>
        <fullName evidence="1">Uncharacterized protein</fullName>
    </submittedName>
</protein>
<sequence length="119" mass="13175">MSAGMSDEVGIYIVERDGDPPSQRLVIATVNREKALEAFEQGGQERPEADILVYRIEMPTKTVKDQLPEVFILTQIETPDIEYGLDAFATREEAEAALRERSPGWDPGVLNILPVSTTA</sequence>
<dbReference type="Proteomes" id="UP000078292">
    <property type="component" value="Unassembled WGS sequence"/>
</dbReference>
<organism evidence="1 2">
    <name type="scientific">Enteractinococcus helveticum</name>
    <dbReference type="NCBI Taxonomy" id="1837282"/>
    <lineage>
        <taxon>Bacteria</taxon>
        <taxon>Bacillati</taxon>
        <taxon>Actinomycetota</taxon>
        <taxon>Actinomycetes</taxon>
        <taxon>Micrococcales</taxon>
        <taxon>Micrococcaceae</taxon>
    </lineage>
</organism>
<evidence type="ECO:0000313" key="1">
    <source>
        <dbReference type="EMBL" id="OAV53975.1"/>
    </source>
</evidence>